<evidence type="ECO:0000256" key="6">
    <source>
        <dbReference type="RuleBase" id="RU004168"/>
    </source>
</evidence>
<dbReference type="PROSITE" id="PS00150">
    <property type="entry name" value="ACYLPHOSPHATASE_1"/>
    <property type="match status" value="1"/>
</dbReference>
<evidence type="ECO:0000256" key="1">
    <source>
        <dbReference type="ARBA" id="ARBA00005614"/>
    </source>
</evidence>
<dbReference type="InterPro" id="IPR036046">
    <property type="entry name" value="Acylphosphatase-like_dom_sf"/>
</dbReference>
<comment type="similarity">
    <text evidence="1 6">Belongs to the acylphosphatase family.</text>
</comment>
<evidence type="ECO:0000313" key="8">
    <source>
        <dbReference type="EMBL" id="PJG57757.1"/>
    </source>
</evidence>
<dbReference type="RefSeq" id="WP_100295093.1">
    <property type="nucleotide sequence ID" value="NZ_PGGC01000172.1"/>
</dbReference>
<proteinExistence type="inferred from homology"/>
<sequence length="90" mass="9899">MVEQALMVRVWGKVQGVGFRYFTREQALLLGLRGYACNQADGSVEILLCGPAPAVQQMREWLAHGPPTARVTQITSTTALAPEESGFYCR</sequence>
<keyword evidence="5" id="KW-0378">Hydrolase</keyword>
<dbReference type="SUPFAM" id="SSF54975">
    <property type="entry name" value="Acylphosphatase/BLUF domain-like"/>
    <property type="match status" value="1"/>
</dbReference>
<keyword evidence="9" id="KW-1185">Reference proteome</keyword>
<dbReference type="PROSITE" id="PS51160">
    <property type="entry name" value="ACYLPHOSPHATASE_3"/>
    <property type="match status" value="1"/>
</dbReference>
<feature type="active site" evidence="5">
    <location>
        <position position="20"/>
    </location>
</feature>
<evidence type="ECO:0000256" key="5">
    <source>
        <dbReference type="PROSITE-ProRule" id="PRU00520"/>
    </source>
</evidence>
<evidence type="ECO:0000259" key="7">
    <source>
        <dbReference type="PROSITE" id="PS51160"/>
    </source>
</evidence>
<dbReference type="EMBL" id="PGGC01000172">
    <property type="protein sequence ID" value="PJG57757.1"/>
    <property type="molecule type" value="Genomic_DNA"/>
</dbReference>
<comment type="catalytic activity">
    <reaction evidence="4 5">
        <text>an acyl phosphate + H2O = a carboxylate + phosphate + H(+)</text>
        <dbReference type="Rhea" id="RHEA:14965"/>
        <dbReference type="ChEBI" id="CHEBI:15377"/>
        <dbReference type="ChEBI" id="CHEBI:15378"/>
        <dbReference type="ChEBI" id="CHEBI:29067"/>
        <dbReference type="ChEBI" id="CHEBI:43474"/>
        <dbReference type="ChEBI" id="CHEBI:59918"/>
        <dbReference type="EC" id="3.6.1.7"/>
    </reaction>
</comment>
<dbReference type="InterPro" id="IPR017968">
    <property type="entry name" value="Acylphosphatase_CS"/>
</dbReference>
<organism evidence="8 9">
    <name type="scientific">Aeromonas cavernicola</name>
    <dbReference type="NCBI Taxonomy" id="1006623"/>
    <lineage>
        <taxon>Bacteria</taxon>
        <taxon>Pseudomonadati</taxon>
        <taxon>Pseudomonadota</taxon>
        <taxon>Gammaproteobacteria</taxon>
        <taxon>Aeromonadales</taxon>
        <taxon>Aeromonadaceae</taxon>
        <taxon>Aeromonas</taxon>
    </lineage>
</organism>
<evidence type="ECO:0000313" key="9">
    <source>
        <dbReference type="Proteomes" id="UP000235861"/>
    </source>
</evidence>
<feature type="domain" description="Acylphosphatase-like" evidence="7">
    <location>
        <begin position="5"/>
        <end position="90"/>
    </location>
</feature>
<dbReference type="Pfam" id="PF00708">
    <property type="entry name" value="Acylphosphatase"/>
    <property type="match status" value="1"/>
</dbReference>
<dbReference type="Gene3D" id="3.30.70.100">
    <property type="match status" value="1"/>
</dbReference>
<gene>
    <name evidence="8" type="ORF">CUC53_16230</name>
</gene>
<feature type="active site" evidence="5">
    <location>
        <position position="38"/>
    </location>
</feature>
<dbReference type="InterPro" id="IPR020456">
    <property type="entry name" value="Acylphosphatase"/>
</dbReference>
<dbReference type="GO" id="GO:0003998">
    <property type="term" value="F:acylphosphatase activity"/>
    <property type="evidence" value="ECO:0007669"/>
    <property type="project" value="UniProtKB-EC"/>
</dbReference>
<evidence type="ECO:0000256" key="2">
    <source>
        <dbReference type="ARBA" id="ARBA00012150"/>
    </source>
</evidence>
<dbReference type="EC" id="3.6.1.7" evidence="2 5"/>
<dbReference type="InterPro" id="IPR001792">
    <property type="entry name" value="Acylphosphatase-like_dom"/>
</dbReference>
<evidence type="ECO:0000256" key="3">
    <source>
        <dbReference type="ARBA" id="ARBA00015991"/>
    </source>
</evidence>
<name>A0A2H9U119_9GAMM</name>
<evidence type="ECO:0000256" key="4">
    <source>
        <dbReference type="ARBA" id="ARBA00047645"/>
    </source>
</evidence>
<dbReference type="Proteomes" id="UP000235861">
    <property type="component" value="Unassembled WGS sequence"/>
</dbReference>
<dbReference type="PANTHER" id="PTHR47268:SF4">
    <property type="entry name" value="ACYLPHOSPHATASE"/>
    <property type="match status" value="1"/>
</dbReference>
<dbReference type="OrthoDB" id="5295388at2"/>
<dbReference type="PANTHER" id="PTHR47268">
    <property type="entry name" value="ACYLPHOSPHATASE"/>
    <property type="match status" value="1"/>
</dbReference>
<accession>A0A2H9U119</accession>
<protein>
    <recommendedName>
        <fullName evidence="3 5">acylphosphatase</fullName>
        <ecNumber evidence="2 5">3.6.1.7</ecNumber>
    </recommendedName>
</protein>
<dbReference type="AlphaFoldDB" id="A0A2H9U119"/>
<comment type="caution">
    <text evidence="8">The sequence shown here is derived from an EMBL/GenBank/DDBJ whole genome shotgun (WGS) entry which is preliminary data.</text>
</comment>
<reference evidence="8 9" key="1">
    <citation type="submission" date="2017-11" db="EMBL/GenBank/DDBJ databases">
        <title>Draft genome sequence of environmental isolate Aeromonas cavernicola sp. nov. MDC 2508.</title>
        <authorList>
            <person name="Colston S.M."/>
            <person name="Navarro A."/>
            <person name="Martinez-Murcia A.J."/>
            <person name="Graf J."/>
        </authorList>
    </citation>
    <scope>NUCLEOTIDE SEQUENCE [LARGE SCALE GENOMIC DNA]</scope>
    <source>
        <strain evidence="8 9">MDC 2508</strain>
    </source>
</reference>